<keyword evidence="2" id="KW-1185">Reference proteome</keyword>
<organism evidence="1 2">
    <name type="scientific">Rotaria magnacalcarata</name>
    <dbReference type="NCBI Taxonomy" id="392030"/>
    <lineage>
        <taxon>Eukaryota</taxon>
        <taxon>Metazoa</taxon>
        <taxon>Spiralia</taxon>
        <taxon>Gnathifera</taxon>
        <taxon>Rotifera</taxon>
        <taxon>Eurotatoria</taxon>
        <taxon>Bdelloidea</taxon>
        <taxon>Philodinida</taxon>
        <taxon>Philodinidae</taxon>
        <taxon>Rotaria</taxon>
    </lineage>
</organism>
<dbReference type="Proteomes" id="UP000663866">
    <property type="component" value="Unassembled WGS sequence"/>
</dbReference>
<reference evidence="1" key="1">
    <citation type="submission" date="2021-02" db="EMBL/GenBank/DDBJ databases">
        <authorList>
            <person name="Nowell W R."/>
        </authorList>
    </citation>
    <scope>NUCLEOTIDE SEQUENCE</scope>
</reference>
<name>A0A820PSY4_9BILA</name>
<evidence type="ECO:0000313" key="1">
    <source>
        <dbReference type="EMBL" id="CAF4412003.1"/>
    </source>
</evidence>
<protein>
    <submittedName>
        <fullName evidence="1">Uncharacterized protein</fullName>
    </submittedName>
</protein>
<dbReference type="AlphaFoldDB" id="A0A820PSY4"/>
<evidence type="ECO:0000313" key="2">
    <source>
        <dbReference type="Proteomes" id="UP000663866"/>
    </source>
</evidence>
<proteinExistence type="predicted"/>
<comment type="caution">
    <text evidence="1">The sequence shown here is derived from an EMBL/GenBank/DDBJ whole genome shotgun (WGS) entry which is preliminary data.</text>
</comment>
<sequence>METDSIKLVLKLLHSYTVDIPSIAVDIPSIAVDIPSIAVDTPSIAVDIPSIAVNYKIISVRIYQKSDTESILDLIMKLF</sequence>
<dbReference type="EMBL" id="CAJOBG010041717">
    <property type="protein sequence ID" value="CAF4412003.1"/>
    <property type="molecule type" value="Genomic_DNA"/>
</dbReference>
<gene>
    <name evidence="1" type="ORF">OVN521_LOCUS35529</name>
</gene>
<accession>A0A820PSY4</accession>